<keyword evidence="3" id="KW-0732">Signal</keyword>
<keyword evidence="5" id="KW-1185">Reference proteome</keyword>
<sequence length="915" mass="103343">MPWAYIVMVMLIQGLGGYLQPVWAQQHVLDEDEPRQPLRQQYPHHEHHENHGTGRASQRMENTMMAEPTAADEEITSMAQLAVPLMLSLPFAYSFEEAFRGEPAWYWDLVDAGGDLCRRGAKWEDIAARFGEATLRRRESDLESYLTTEPIRNRLLRAWEIVCAHYQAIEVPLPAGFDVSPFAHTAEETIHHHWVTGGREGRDEEPPPPSTSGEMVDRYLDEALDPKNQLQIYPDEDQYPIEIIGKNELQIYLDEDVTMVMQQIGRDLARVCMDDDPNIEMENDTNSTEGVTRLNEPESTDEVGLMEDRWKAGDKRRMSPTRLWRELPSSRKTESHRKLGPPWKKQGNPPLKDRKTDTEPRAPRTPPPRTTAKPKARPGVCRTPTPVETRRQDEEEEAELETVDLEEDNDQDMTTEDALAVWQALLEMQQGEEFNIASPILPTHVADNIVETLVDRPEAQRNLLSDTLPLFLSRVHRDLARALERARNLRAMLGRASSSTDPPHEAGPPEAEQETEEGCLMQTNIGTSTAAAASREDLLLQRLHRALQSLDPGVASARAIRLASQLQDHDGPLAVDRSLLESLLIAASEETQPLARGDHLLLEHAWCATWWRRLRGIQEVTDEDADEAYDEMDRLLAQREEQDRAAEQAEHEAREAQYLRGLEDAVEHHYEAMKSAATQAEDDQTLQRAMGYTRSRAKPRFCLGVCVTNGKMEKAWDFEINPEAPVQVHIKAEMLEGRSQWYRAGEPVSASEVPQEVRDMATASSSTMPPPSHRHFDVTKPATRHLYERWRARDISPQAVVGIGGTGLLAYFHALSDIPDDVWADLGQRDTLTLEPAGDDIDTRSGYSHADAFDCLNRWMPKGHVAGVALQEDSSELQLLSEATEKEFSHDTMCDIAFARLVAFLEIVSDGFVST</sequence>
<gene>
    <name evidence="4" type="ORF">AK812_SmicGene23558</name>
</gene>
<accession>A0A1Q9DGZ1</accession>
<dbReference type="OrthoDB" id="488910at2759"/>
<evidence type="ECO:0000256" key="1">
    <source>
        <dbReference type="SAM" id="Coils"/>
    </source>
</evidence>
<comment type="caution">
    <text evidence="4">The sequence shown here is derived from an EMBL/GenBank/DDBJ whole genome shotgun (WGS) entry which is preliminary data.</text>
</comment>
<organism evidence="4 5">
    <name type="scientific">Symbiodinium microadriaticum</name>
    <name type="common">Dinoflagellate</name>
    <name type="synonym">Zooxanthella microadriatica</name>
    <dbReference type="NCBI Taxonomy" id="2951"/>
    <lineage>
        <taxon>Eukaryota</taxon>
        <taxon>Sar</taxon>
        <taxon>Alveolata</taxon>
        <taxon>Dinophyceae</taxon>
        <taxon>Suessiales</taxon>
        <taxon>Symbiodiniaceae</taxon>
        <taxon>Symbiodinium</taxon>
    </lineage>
</organism>
<feature type="compositionally biased region" description="Basic and acidic residues" evidence="2">
    <location>
        <begin position="306"/>
        <end position="337"/>
    </location>
</feature>
<evidence type="ECO:0000313" key="5">
    <source>
        <dbReference type="Proteomes" id="UP000186817"/>
    </source>
</evidence>
<reference evidence="4 5" key="1">
    <citation type="submission" date="2016-02" db="EMBL/GenBank/DDBJ databases">
        <title>Genome analysis of coral dinoflagellate symbionts highlights evolutionary adaptations to a symbiotic lifestyle.</title>
        <authorList>
            <person name="Aranda M."/>
            <person name="Li Y."/>
            <person name="Liew Y.J."/>
            <person name="Baumgarten S."/>
            <person name="Simakov O."/>
            <person name="Wilson M."/>
            <person name="Piel J."/>
            <person name="Ashoor H."/>
            <person name="Bougouffa S."/>
            <person name="Bajic V.B."/>
            <person name="Ryu T."/>
            <person name="Ravasi T."/>
            <person name="Bayer T."/>
            <person name="Micklem G."/>
            <person name="Kim H."/>
            <person name="Bhak J."/>
            <person name="Lajeunesse T.C."/>
            <person name="Voolstra C.R."/>
        </authorList>
    </citation>
    <scope>NUCLEOTIDE SEQUENCE [LARGE SCALE GENOMIC DNA]</scope>
    <source>
        <strain evidence="4 5">CCMP2467</strain>
    </source>
</reference>
<feature type="signal peptide" evidence="3">
    <location>
        <begin position="1"/>
        <end position="24"/>
    </location>
</feature>
<feature type="region of interest" description="Disordered" evidence="2">
    <location>
        <begin position="493"/>
        <end position="516"/>
    </location>
</feature>
<evidence type="ECO:0000256" key="3">
    <source>
        <dbReference type="SAM" id="SignalP"/>
    </source>
</evidence>
<feature type="coiled-coil region" evidence="1">
    <location>
        <begin position="625"/>
        <end position="659"/>
    </location>
</feature>
<feature type="chain" id="PRO_5011960487" evidence="3">
    <location>
        <begin position="25"/>
        <end position="915"/>
    </location>
</feature>
<feature type="compositionally biased region" description="Basic and acidic residues" evidence="2">
    <location>
        <begin position="351"/>
        <end position="362"/>
    </location>
</feature>
<feature type="region of interest" description="Disordered" evidence="2">
    <location>
        <begin position="195"/>
        <end position="215"/>
    </location>
</feature>
<proteinExistence type="predicted"/>
<dbReference type="Proteomes" id="UP000186817">
    <property type="component" value="Unassembled WGS sequence"/>
</dbReference>
<feature type="region of interest" description="Disordered" evidence="2">
    <location>
        <begin position="276"/>
        <end position="413"/>
    </location>
</feature>
<evidence type="ECO:0000256" key="2">
    <source>
        <dbReference type="SAM" id="MobiDB-lite"/>
    </source>
</evidence>
<feature type="compositionally biased region" description="Acidic residues" evidence="2">
    <location>
        <begin position="394"/>
        <end position="413"/>
    </location>
</feature>
<protein>
    <submittedName>
        <fullName evidence="4">Uncharacterized protein</fullName>
    </submittedName>
</protein>
<evidence type="ECO:0000313" key="4">
    <source>
        <dbReference type="EMBL" id="OLP94433.1"/>
    </source>
</evidence>
<dbReference type="AlphaFoldDB" id="A0A1Q9DGZ1"/>
<keyword evidence="1" id="KW-0175">Coiled coil</keyword>
<name>A0A1Q9DGZ1_SYMMI</name>
<dbReference type="EMBL" id="LSRX01000542">
    <property type="protein sequence ID" value="OLP94433.1"/>
    <property type="molecule type" value="Genomic_DNA"/>
</dbReference>